<name>A0A1I5AKE4_9MICO</name>
<evidence type="ECO:0000256" key="9">
    <source>
        <dbReference type="PIRNR" id="PIRNR006171"/>
    </source>
</evidence>
<keyword evidence="8 9" id="KW-0804">Transcription</keyword>
<reference evidence="13" key="1">
    <citation type="submission" date="2016-10" db="EMBL/GenBank/DDBJ databases">
        <authorList>
            <person name="Varghese N."/>
            <person name="Submissions S."/>
        </authorList>
    </citation>
    <scope>NUCLEOTIDE SEQUENCE [LARGE SCALE GENOMIC DNA]</scope>
    <source>
        <strain evidence="13">CGMCC 1.11101</strain>
    </source>
</reference>
<evidence type="ECO:0000256" key="3">
    <source>
        <dbReference type="ARBA" id="ARBA00022553"/>
    </source>
</evidence>
<dbReference type="InterPro" id="IPR051271">
    <property type="entry name" value="2C-system_Tx_regulators"/>
</dbReference>
<dbReference type="AlphaFoldDB" id="A0A1I5AKE4"/>
<comment type="subcellular location">
    <subcellularLocation>
        <location evidence="1 9">Cytoplasm</location>
    </subcellularLocation>
</comment>
<evidence type="ECO:0000313" key="13">
    <source>
        <dbReference type="Proteomes" id="UP000198867"/>
    </source>
</evidence>
<dbReference type="InterPro" id="IPR024187">
    <property type="entry name" value="Sig_transdc_resp-reg_cit/mal"/>
</dbReference>
<dbReference type="PANTHER" id="PTHR45526">
    <property type="entry name" value="TRANSCRIPTIONAL REGULATORY PROTEIN DPIA"/>
    <property type="match status" value="1"/>
</dbReference>
<keyword evidence="3 10" id="KW-0597">Phosphoprotein</keyword>
<dbReference type="GO" id="GO:0003700">
    <property type="term" value="F:DNA-binding transcription factor activity"/>
    <property type="evidence" value="ECO:0007669"/>
    <property type="project" value="InterPro"/>
</dbReference>
<keyword evidence="4 9" id="KW-0902">Two-component regulatory system</keyword>
<dbReference type="OrthoDB" id="7187989at2"/>
<dbReference type="Gene3D" id="3.40.50.2300">
    <property type="match status" value="1"/>
</dbReference>
<evidence type="ECO:0000259" key="11">
    <source>
        <dbReference type="PROSITE" id="PS50110"/>
    </source>
</evidence>
<keyword evidence="13" id="KW-1185">Reference proteome</keyword>
<dbReference type="GO" id="GO:0000156">
    <property type="term" value="F:phosphorelay response regulator activity"/>
    <property type="evidence" value="ECO:0007669"/>
    <property type="project" value="TreeGrafter"/>
</dbReference>
<evidence type="ECO:0000313" key="12">
    <source>
        <dbReference type="EMBL" id="SFN62830.1"/>
    </source>
</evidence>
<dbReference type="PIRSF" id="PIRSF006171">
    <property type="entry name" value="RR_citrat_malat"/>
    <property type="match status" value="1"/>
</dbReference>
<evidence type="ECO:0000256" key="5">
    <source>
        <dbReference type="ARBA" id="ARBA00023015"/>
    </source>
</evidence>
<feature type="modified residue" description="4-aspartylphosphate" evidence="10">
    <location>
        <position position="67"/>
    </location>
</feature>
<sequence length="240" mass="25674">MVSNPVSSHPVASKLRTTIVDDDVEVASLHAKFVGAHPAFDVVAIAHNGPEALTLIADHRPDLVLLDFDLPGLPGLDVLRDVRAMGGAQPEVIAVTAARDVDSVRQARSAGIQHYLVKPFTALDLRARLDDVARDRLALVASGTREELAQRDIDALMRTGGRGRVQLPKGLSGETLAIVEEALGSVPNSSAGEIAELSGISRVSARRYLEYLVETDRARKTLDYATSGRPSTRFARSVVG</sequence>
<dbReference type="STRING" id="995034.SAMN05216219_1524"/>
<keyword evidence="6 9" id="KW-0238">DNA-binding</keyword>
<dbReference type="GO" id="GO:0003677">
    <property type="term" value="F:DNA binding"/>
    <property type="evidence" value="ECO:0007669"/>
    <property type="project" value="UniProtKB-KW"/>
</dbReference>
<feature type="domain" description="Response regulatory" evidence="11">
    <location>
        <begin position="16"/>
        <end position="133"/>
    </location>
</feature>
<dbReference type="GO" id="GO:0005737">
    <property type="term" value="C:cytoplasm"/>
    <property type="evidence" value="ECO:0007669"/>
    <property type="project" value="UniProtKB-SubCell"/>
</dbReference>
<dbReference type="RefSeq" id="WP_090710181.1">
    <property type="nucleotide sequence ID" value="NZ_FOVM01000003.1"/>
</dbReference>
<keyword evidence="7 9" id="KW-0010">Activator</keyword>
<evidence type="ECO:0000256" key="2">
    <source>
        <dbReference type="ARBA" id="ARBA00022490"/>
    </source>
</evidence>
<dbReference type="Pfam" id="PF00072">
    <property type="entry name" value="Response_reg"/>
    <property type="match status" value="1"/>
</dbReference>
<keyword evidence="2 9" id="KW-0963">Cytoplasm</keyword>
<protein>
    <recommendedName>
        <fullName evidence="9">Transcriptional regulatory protein</fullName>
    </recommendedName>
</protein>
<proteinExistence type="predicted"/>
<evidence type="ECO:0000256" key="7">
    <source>
        <dbReference type="ARBA" id="ARBA00023159"/>
    </source>
</evidence>
<evidence type="ECO:0000256" key="10">
    <source>
        <dbReference type="PROSITE-ProRule" id="PRU00169"/>
    </source>
</evidence>
<accession>A0A1I5AKE4</accession>
<dbReference type="PROSITE" id="PS50110">
    <property type="entry name" value="RESPONSE_REGULATORY"/>
    <property type="match status" value="1"/>
</dbReference>
<evidence type="ECO:0000256" key="8">
    <source>
        <dbReference type="ARBA" id="ARBA00023163"/>
    </source>
</evidence>
<dbReference type="InterPro" id="IPR001789">
    <property type="entry name" value="Sig_transdc_resp-reg_receiver"/>
</dbReference>
<evidence type="ECO:0000256" key="4">
    <source>
        <dbReference type="ARBA" id="ARBA00023012"/>
    </source>
</evidence>
<dbReference type="EMBL" id="FOVM01000003">
    <property type="protein sequence ID" value="SFN62830.1"/>
    <property type="molecule type" value="Genomic_DNA"/>
</dbReference>
<dbReference type="InterPro" id="IPR011006">
    <property type="entry name" value="CheY-like_superfamily"/>
</dbReference>
<dbReference type="PANTHER" id="PTHR45526:SF1">
    <property type="entry name" value="TRANSCRIPTIONAL REGULATORY PROTEIN DCUR-RELATED"/>
    <property type="match status" value="1"/>
</dbReference>
<evidence type="ECO:0000256" key="1">
    <source>
        <dbReference type="ARBA" id="ARBA00004496"/>
    </source>
</evidence>
<organism evidence="12 13">
    <name type="scientific">Mycetocola miduiensis</name>
    <dbReference type="NCBI Taxonomy" id="995034"/>
    <lineage>
        <taxon>Bacteria</taxon>
        <taxon>Bacillati</taxon>
        <taxon>Actinomycetota</taxon>
        <taxon>Actinomycetes</taxon>
        <taxon>Micrococcales</taxon>
        <taxon>Microbacteriaceae</taxon>
        <taxon>Mycetocola</taxon>
    </lineage>
</organism>
<dbReference type="SMART" id="SM00448">
    <property type="entry name" value="REC"/>
    <property type="match status" value="1"/>
</dbReference>
<evidence type="ECO:0000256" key="6">
    <source>
        <dbReference type="ARBA" id="ARBA00023125"/>
    </source>
</evidence>
<keyword evidence="5 9" id="KW-0805">Transcription regulation</keyword>
<dbReference type="SUPFAM" id="SSF52172">
    <property type="entry name" value="CheY-like"/>
    <property type="match status" value="1"/>
</dbReference>
<gene>
    <name evidence="12" type="ORF">SAMN05216219_1524</name>
</gene>
<dbReference type="Proteomes" id="UP000198867">
    <property type="component" value="Unassembled WGS sequence"/>
</dbReference>